<dbReference type="Pfam" id="PF02661">
    <property type="entry name" value="Fic"/>
    <property type="match status" value="1"/>
</dbReference>
<dbReference type="Gene3D" id="1.10.3290.10">
    <property type="entry name" value="Fido-like domain"/>
    <property type="match status" value="1"/>
</dbReference>
<evidence type="ECO:0000256" key="1">
    <source>
        <dbReference type="PIRSR" id="PIRSR640198-1"/>
    </source>
</evidence>
<dbReference type="PANTHER" id="PTHR13504">
    <property type="entry name" value="FIDO DOMAIN-CONTAINING PROTEIN DDB_G0283145"/>
    <property type="match status" value="1"/>
</dbReference>
<dbReference type="InterPro" id="IPR040198">
    <property type="entry name" value="Fido_containing"/>
</dbReference>
<dbReference type="Gene3D" id="1.10.10.10">
    <property type="entry name" value="Winged helix-like DNA-binding domain superfamily/Winged helix DNA-binding domain"/>
    <property type="match status" value="1"/>
</dbReference>
<dbReference type="EC" id="2.7.7.-" evidence="4"/>
<dbReference type="Pfam" id="PF13776">
    <property type="entry name" value="DUF4172"/>
    <property type="match status" value="1"/>
</dbReference>
<feature type="binding site" evidence="2">
    <location>
        <begin position="255"/>
        <end position="256"/>
    </location>
    <ligand>
        <name>ATP</name>
        <dbReference type="ChEBI" id="CHEBI:30616"/>
    </ligand>
</feature>
<dbReference type="InterPro" id="IPR003812">
    <property type="entry name" value="Fido"/>
</dbReference>
<keyword evidence="2" id="KW-0067">ATP-binding</keyword>
<keyword evidence="2" id="KW-0547">Nucleotide-binding</keyword>
<feature type="binding site" evidence="2">
    <location>
        <begin position="217"/>
        <end position="224"/>
    </location>
    <ligand>
        <name>ATP</name>
        <dbReference type="ChEBI" id="CHEBI:30616"/>
    </ligand>
</feature>
<name>A0A6H2HCV8_9BURK</name>
<proteinExistence type="predicted"/>
<dbReference type="Proteomes" id="UP000502041">
    <property type="component" value="Chromosome"/>
</dbReference>
<evidence type="ECO:0000256" key="2">
    <source>
        <dbReference type="PIRSR" id="PIRSR640198-2"/>
    </source>
</evidence>
<keyword evidence="5" id="KW-1185">Reference proteome</keyword>
<dbReference type="InterPro" id="IPR025230">
    <property type="entry name" value="DUF4172"/>
</dbReference>
<feature type="domain" description="Fido" evidence="3">
    <location>
        <begin position="118"/>
        <end position="279"/>
    </location>
</feature>
<dbReference type="GO" id="GO:0005524">
    <property type="term" value="F:ATP binding"/>
    <property type="evidence" value="ECO:0007669"/>
    <property type="project" value="UniProtKB-KW"/>
</dbReference>
<dbReference type="KEGG" id="pvac:HC248_03038"/>
<dbReference type="InterPro" id="IPR036597">
    <property type="entry name" value="Fido-like_dom_sf"/>
</dbReference>
<keyword evidence="4" id="KW-0808">Transferase</keyword>
<dbReference type="EMBL" id="CP051461">
    <property type="protein sequence ID" value="QJC57708.1"/>
    <property type="molecule type" value="Genomic_DNA"/>
</dbReference>
<evidence type="ECO:0000259" key="3">
    <source>
        <dbReference type="PROSITE" id="PS51459"/>
    </source>
</evidence>
<evidence type="ECO:0000313" key="4">
    <source>
        <dbReference type="EMBL" id="QJC57708.1"/>
    </source>
</evidence>
<organism evidence="4 5">
    <name type="scientific">Polaromonas vacuolata</name>
    <dbReference type="NCBI Taxonomy" id="37448"/>
    <lineage>
        <taxon>Bacteria</taxon>
        <taxon>Pseudomonadati</taxon>
        <taxon>Pseudomonadota</taxon>
        <taxon>Betaproteobacteria</taxon>
        <taxon>Burkholderiales</taxon>
        <taxon>Comamonadaceae</taxon>
        <taxon>Polaromonas</taxon>
    </lineage>
</organism>
<reference evidence="4 5" key="1">
    <citation type="submission" date="2020-04" db="EMBL/GenBank/DDBJ databases">
        <title>Complete genome of a Psychrophilic, Marine, Gas Vacuolate Bacterium Polaromonas vacuolata KCTC 22033T.</title>
        <authorList>
            <person name="Hwang K."/>
            <person name="Kim K.M."/>
        </authorList>
    </citation>
    <scope>NUCLEOTIDE SEQUENCE [LARGE SCALE GENOMIC DNA]</scope>
    <source>
        <strain evidence="4 5">KCTC 22033</strain>
    </source>
</reference>
<dbReference type="InterPro" id="IPR036388">
    <property type="entry name" value="WH-like_DNA-bd_sf"/>
</dbReference>
<sequence length="390" mass="42204">MYSDHQWLWQHSDWPVFVYDHASIAASIASAKHGQGVLLGKASAIGLEGLQSNVVDALTREAVTTSTIEGETLNPQSVRSSIAKRLGLDVHGAAAADQHIEGLVDVLQDASTRLDEPLTLARLCAWHGALFPTGYSGMQKIKVAALRSSAMQIVSGPVGKNKIHFQAPPAQSLAESTQGFVDWFNASHPKTGTTPLDGIVRASISHLWFETLHPFDDGNGRIGRAILQLAIGQDMGASGRIISLSRQLERQRKNYYQQLEQAQSATSMDITPWLIWMIGQIGQACDFAALSVDISLERIRFLAKISQVTLNPRQRKSLTKLLEAGPVGFDGAMTTRKHASLCKTSKPSAARDLIEMASAGVVLSVGAGRSTRYYLAIEGWGELPNAEKTV</sequence>
<feature type="active site" evidence="1">
    <location>
        <position position="213"/>
    </location>
</feature>
<gene>
    <name evidence="4" type="primary">fic_2</name>
    <name evidence="4" type="ORF">HC248_03038</name>
</gene>
<dbReference type="PANTHER" id="PTHR13504:SF33">
    <property type="entry name" value="FIC FAMILY PROTEIN"/>
    <property type="match status" value="1"/>
</dbReference>
<evidence type="ECO:0000313" key="5">
    <source>
        <dbReference type="Proteomes" id="UP000502041"/>
    </source>
</evidence>
<dbReference type="RefSeq" id="WP_168923183.1">
    <property type="nucleotide sequence ID" value="NZ_CP051461.1"/>
</dbReference>
<protein>
    <submittedName>
        <fullName evidence="4">Adenosine monophosphate-protein transferase SoFic</fullName>
        <ecNumber evidence="4">2.7.7.-</ecNumber>
    </submittedName>
</protein>
<dbReference type="SUPFAM" id="SSF140931">
    <property type="entry name" value="Fic-like"/>
    <property type="match status" value="1"/>
</dbReference>
<dbReference type="AlphaFoldDB" id="A0A6H2HCV8"/>
<keyword evidence="4" id="KW-0548">Nucleotidyltransferase</keyword>
<dbReference type="GO" id="GO:0016779">
    <property type="term" value="F:nucleotidyltransferase activity"/>
    <property type="evidence" value="ECO:0007669"/>
    <property type="project" value="UniProtKB-KW"/>
</dbReference>
<dbReference type="PROSITE" id="PS51459">
    <property type="entry name" value="FIDO"/>
    <property type="match status" value="1"/>
</dbReference>
<accession>A0A6H2HCV8</accession>